<keyword evidence="1" id="KW-0732">Signal</keyword>
<evidence type="ECO:0000256" key="1">
    <source>
        <dbReference type="SAM" id="SignalP"/>
    </source>
</evidence>
<evidence type="ECO:0000313" key="2">
    <source>
        <dbReference type="EMBL" id="MFD2116414.1"/>
    </source>
</evidence>
<organism evidence="2 3">
    <name type="scientific">Paenibacillus yanchengensis</name>
    <dbReference type="NCBI Taxonomy" id="2035833"/>
    <lineage>
        <taxon>Bacteria</taxon>
        <taxon>Bacillati</taxon>
        <taxon>Bacillota</taxon>
        <taxon>Bacilli</taxon>
        <taxon>Bacillales</taxon>
        <taxon>Paenibacillaceae</taxon>
        <taxon>Paenibacillus</taxon>
    </lineage>
</organism>
<reference evidence="3" key="1">
    <citation type="journal article" date="2019" name="Int. J. Syst. Evol. Microbiol.">
        <title>The Global Catalogue of Microorganisms (GCM) 10K type strain sequencing project: providing services to taxonomists for standard genome sequencing and annotation.</title>
        <authorList>
            <consortium name="The Broad Institute Genomics Platform"/>
            <consortium name="The Broad Institute Genome Sequencing Center for Infectious Disease"/>
            <person name="Wu L."/>
            <person name="Ma J."/>
        </authorList>
    </citation>
    <scope>NUCLEOTIDE SEQUENCE [LARGE SCALE GENOMIC DNA]</scope>
    <source>
        <strain evidence="3">GH52</strain>
    </source>
</reference>
<dbReference type="SUPFAM" id="SSF53850">
    <property type="entry name" value="Periplasmic binding protein-like II"/>
    <property type="match status" value="1"/>
</dbReference>
<accession>A0ABW4YLL3</accession>
<protein>
    <submittedName>
        <fullName evidence="2">ABC transporter substrate-binding protein</fullName>
    </submittedName>
</protein>
<feature type="signal peptide" evidence="1">
    <location>
        <begin position="1"/>
        <end position="22"/>
    </location>
</feature>
<dbReference type="EMBL" id="JBHUHO010000030">
    <property type="protein sequence ID" value="MFD2116414.1"/>
    <property type="molecule type" value="Genomic_DNA"/>
</dbReference>
<proteinExistence type="predicted"/>
<dbReference type="InterPro" id="IPR050490">
    <property type="entry name" value="Bact_solute-bd_prot1"/>
</dbReference>
<dbReference type="RefSeq" id="WP_377772555.1">
    <property type="nucleotide sequence ID" value="NZ_JBHUHO010000030.1"/>
</dbReference>
<evidence type="ECO:0000313" key="3">
    <source>
        <dbReference type="Proteomes" id="UP001597362"/>
    </source>
</evidence>
<dbReference type="InterPro" id="IPR006059">
    <property type="entry name" value="SBP"/>
</dbReference>
<feature type="chain" id="PRO_5045064707" evidence="1">
    <location>
        <begin position="23"/>
        <end position="449"/>
    </location>
</feature>
<dbReference type="Pfam" id="PF01547">
    <property type="entry name" value="SBP_bac_1"/>
    <property type="match status" value="1"/>
</dbReference>
<name>A0ABW4YLL3_9BACL</name>
<dbReference type="PANTHER" id="PTHR43649">
    <property type="entry name" value="ARABINOSE-BINDING PROTEIN-RELATED"/>
    <property type="match status" value="1"/>
</dbReference>
<gene>
    <name evidence="2" type="ORF">ACFSJH_11845</name>
</gene>
<comment type="caution">
    <text evidence="2">The sequence shown here is derived from an EMBL/GenBank/DDBJ whole genome shotgun (WGS) entry which is preliminary data.</text>
</comment>
<dbReference type="PROSITE" id="PS51257">
    <property type="entry name" value="PROKAR_LIPOPROTEIN"/>
    <property type="match status" value="1"/>
</dbReference>
<keyword evidence="3" id="KW-1185">Reference proteome</keyword>
<sequence>MNKRKKLLSMLTLLIATTMLVAACSKTPAEPEKNGGENGGASKEEVVTVKFLHWYDESTGQWDEMIKQFEAEHKNIKIESMPLVDNVNAVEYLKKLDLMTAAGDEMDVVAFHTIGEYAKRVEIGMMEPIDEFLTKDGVNVTEEYTTDPKIDGKYYGLPAKNVVPMILLNKEQLDAANLPVPTDWTWDEFAEYAKKLTEGEGASKRYGTYFRDGYAHYAIQESGLSDKNFIVNDDHVYNGDNPIYRNSLVLRNQMENIDKTAVPLSDAISQKLDYRQQFFTGKVSMMLAGSWLISEWGNFTPDFTIAWAPLPRNTADATELFIKPQGDVVGITKKSANKEAAYTFIRWYTTKGIEIQAAALPSWKEAPLATVVDNIVASTKKPEAIDKVSLVNALQKATPAKTIVPPVYLAEAEKVFVDESQLYLLGTQDIDTTMKNMKTKVEKVITTNK</sequence>
<dbReference type="Proteomes" id="UP001597362">
    <property type="component" value="Unassembled WGS sequence"/>
</dbReference>
<dbReference type="Gene3D" id="3.40.190.10">
    <property type="entry name" value="Periplasmic binding protein-like II"/>
    <property type="match status" value="1"/>
</dbReference>